<dbReference type="GO" id="GO:0005929">
    <property type="term" value="C:cilium"/>
    <property type="evidence" value="ECO:0007669"/>
    <property type="project" value="TreeGrafter"/>
</dbReference>
<accession>F0VR53</accession>
<reference evidence="4" key="1">
    <citation type="journal article" date="2012" name="PLoS Pathog.">
        <title>Comparative genomics of the apicomplexan parasites Toxoplasma gondii and Neospora caninum: Coccidia differing in host range and transmission strategy.</title>
        <authorList>
            <person name="Reid A.J."/>
            <person name="Vermont S.J."/>
            <person name="Cotton J.A."/>
            <person name="Harris D."/>
            <person name="Hill-Cawthorne G.A."/>
            <person name="Konen-Waisman S."/>
            <person name="Latham S.M."/>
            <person name="Mourier T."/>
            <person name="Norton R."/>
            <person name="Quail M.A."/>
            <person name="Sanders M."/>
            <person name="Shanmugam D."/>
            <person name="Sohal A."/>
            <person name="Wasmuth J.D."/>
            <person name="Brunk B."/>
            <person name="Grigg M.E."/>
            <person name="Howard J.C."/>
            <person name="Parkinson J."/>
            <person name="Roos D.S."/>
            <person name="Trees A.J."/>
            <person name="Berriman M."/>
            <person name="Pain A."/>
            <person name="Wastling J.M."/>
        </authorList>
    </citation>
    <scope>NUCLEOTIDE SEQUENCE [LARGE SCALE GENOMIC DNA]</scope>
    <source>
        <strain evidence="4">Liverpool</strain>
    </source>
</reference>
<dbReference type="OrthoDB" id="331441at2759"/>
<evidence type="ECO:0000313" key="3">
    <source>
        <dbReference type="EMBL" id="CBZ56201.1"/>
    </source>
</evidence>
<keyword evidence="3" id="KW-0282">Flagellum</keyword>
<organism evidence="3 4">
    <name type="scientific">Neospora caninum (strain Liverpool)</name>
    <dbReference type="NCBI Taxonomy" id="572307"/>
    <lineage>
        <taxon>Eukaryota</taxon>
        <taxon>Sar</taxon>
        <taxon>Alveolata</taxon>
        <taxon>Apicomplexa</taxon>
        <taxon>Conoidasida</taxon>
        <taxon>Coccidia</taxon>
        <taxon>Eucoccidiorida</taxon>
        <taxon>Eimeriorina</taxon>
        <taxon>Sarcocystidae</taxon>
        <taxon>Neospora</taxon>
    </lineage>
</organism>
<feature type="coiled-coil region" evidence="1">
    <location>
        <begin position="51"/>
        <end position="334"/>
    </location>
</feature>
<evidence type="ECO:0000313" key="4">
    <source>
        <dbReference type="Proteomes" id="UP000007494"/>
    </source>
</evidence>
<dbReference type="GO" id="GO:0035735">
    <property type="term" value="P:intraciliary transport involved in cilium assembly"/>
    <property type="evidence" value="ECO:0007669"/>
    <property type="project" value="TreeGrafter"/>
</dbReference>
<keyword evidence="4" id="KW-1185">Reference proteome</keyword>
<dbReference type="RefSeq" id="XP_003886226.1">
    <property type="nucleotide sequence ID" value="XM_003886177.1"/>
</dbReference>
<gene>
    <name evidence="3" type="ORF">NCLIV_066260</name>
</gene>
<evidence type="ECO:0000256" key="2">
    <source>
        <dbReference type="SAM" id="MobiDB-lite"/>
    </source>
</evidence>
<dbReference type="AlphaFoldDB" id="F0VR53"/>
<dbReference type="InParanoid" id="F0VR53"/>
<dbReference type="PANTHER" id="PTHR31432:SF0">
    <property type="entry name" value="INTRAFLAGELLAR TRANSPORT PROTEIN 74 HOMOLOG"/>
    <property type="match status" value="1"/>
</dbReference>
<dbReference type="GO" id="GO:0030992">
    <property type="term" value="C:intraciliary transport particle B"/>
    <property type="evidence" value="ECO:0007669"/>
    <property type="project" value="InterPro"/>
</dbReference>
<sequence length="408" mass="46553">MAGVGYVGIPRMKQNEILEPSGLGVPGTGRTASLRQVADPTYFFILLKEKHRDLRREIGKFQAQMEVLGREAEQLPAMRRRKSELEKEVEELQEEIVTINSAVTHGRENLRPEALATTAKEMKEKNEEKKLRLLAAKDAELSAFIERYSEGREKRAVAEAAEEAELSEAEKLSELLEEQLRAVPTPEQAETFTSALKERKTALQKAEQDLLEAKRQLEEKQKELQREGKLGQISEDELRVLSKHLEDMREEIERKLDKTDELRLLIEEERNQLAQSEQRLRSNLEDVQAEAEAATKQKNAIMKRLQANTVHQRLEQLEAELECHRRDVEAVRKAVDMQKQLDPNALTVACMSVVEKIHEKLRARTLKSHWRHHERTAHSVGGTFPKLSRTPAPVRNGNRGGVTAVDVA</sequence>
<dbReference type="Proteomes" id="UP000007494">
    <property type="component" value="Chromosome XII"/>
</dbReference>
<dbReference type="eggNOG" id="ENOG502R01N">
    <property type="taxonomic scope" value="Eukaryota"/>
</dbReference>
<evidence type="ECO:0000256" key="1">
    <source>
        <dbReference type="SAM" id="Coils"/>
    </source>
</evidence>
<dbReference type="PANTHER" id="PTHR31432">
    <property type="entry name" value="INTRAFLAGELLAR TRANSPORT PROTEIN 74 HOMOLOG"/>
    <property type="match status" value="1"/>
</dbReference>
<keyword evidence="3" id="KW-0969">Cilium</keyword>
<dbReference type="InterPro" id="IPR029602">
    <property type="entry name" value="IFT74"/>
</dbReference>
<keyword evidence="1" id="KW-0175">Coiled coil</keyword>
<dbReference type="GO" id="GO:0048487">
    <property type="term" value="F:beta-tubulin binding"/>
    <property type="evidence" value="ECO:0007669"/>
    <property type="project" value="InterPro"/>
</dbReference>
<name>F0VR53_NEOCL</name>
<dbReference type="VEuPathDB" id="ToxoDB:NCLIV_066260"/>
<dbReference type="GeneID" id="13445424"/>
<protein>
    <submittedName>
        <fullName evidence="3">Putative intraflagellar transport protein component IFT74/72</fullName>
    </submittedName>
</protein>
<dbReference type="EMBL" id="FR823393">
    <property type="protein sequence ID" value="CBZ56201.1"/>
    <property type="molecule type" value="Genomic_DNA"/>
</dbReference>
<keyword evidence="3" id="KW-0966">Cell projection</keyword>
<feature type="region of interest" description="Disordered" evidence="2">
    <location>
        <begin position="368"/>
        <end position="408"/>
    </location>
</feature>
<proteinExistence type="predicted"/>